<dbReference type="KEGG" id="oxy:HCG48_20390"/>
<gene>
    <name evidence="1" type="ORF">HCG48_20390</name>
</gene>
<dbReference type="AlphaFoldDB" id="A0A6H1U4V7"/>
<organism evidence="1 2">
    <name type="scientific">Oxynema aestuarii AP17</name>
    <dbReference type="NCBI Taxonomy" id="2064643"/>
    <lineage>
        <taxon>Bacteria</taxon>
        <taxon>Bacillati</taxon>
        <taxon>Cyanobacteriota</taxon>
        <taxon>Cyanophyceae</taxon>
        <taxon>Oscillatoriophycideae</taxon>
        <taxon>Oscillatoriales</taxon>
        <taxon>Oscillatoriaceae</taxon>
        <taxon>Oxynema</taxon>
        <taxon>Oxynema aestuarii</taxon>
    </lineage>
</organism>
<evidence type="ECO:0000313" key="1">
    <source>
        <dbReference type="EMBL" id="QIZ72659.1"/>
    </source>
</evidence>
<dbReference type="RefSeq" id="WP_168570806.1">
    <property type="nucleotide sequence ID" value="NZ_CP051167.1"/>
</dbReference>
<dbReference type="EMBL" id="CP051167">
    <property type="protein sequence ID" value="QIZ72659.1"/>
    <property type="molecule type" value="Genomic_DNA"/>
</dbReference>
<evidence type="ECO:0000313" key="2">
    <source>
        <dbReference type="Proteomes" id="UP000500857"/>
    </source>
</evidence>
<keyword evidence="2" id="KW-1185">Reference proteome</keyword>
<sequence length="85" mass="8644">MKLTDLNHLEVINNTDRLDGAGFALSEATAAGIGVLVQVEMGTFSEAGRIDNFFSYVSYGITGAQAGGLVLGGSIGASAYSLAIS</sequence>
<name>A0A6H1U4V7_9CYAN</name>
<protein>
    <submittedName>
        <fullName evidence="1">Uncharacterized protein</fullName>
    </submittedName>
</protein>
<reference evidence="1 2" key="1">
    <citation type="submission" date="2020-04" db="EMBL/GenBank/DDBJ databases">
        <authorList>
            <person name="Basu S."/>
            <person name="Maruthanayagam V."/>
            <person name="Chakraborty S."/>
            <person name="Pramanik A."/>
            <person name="Mukherjee J."/>
            <person name="Brink B."/>
        </authorList>
    </citation>
    <scope>NUCLEOTIDE SEQUENCE [LARGE SCALE GENOMIC DNA]</scope>
    <source>
        <strain evidence="1 2">AP17</strain>
    </source>
</reference>
<proteinExistence type="predicted"/>
<accession>A0A6H1U4V7</accession>
<dbReference type="Proteomes" id="UP000500857">
    <property type="component" value="Chromosome"/>
</dbReference>